<name>A0AAW0ISB5_MYOGA</name>
<dbReference type="Proteomes" id="UP001488838">
    <property type="component" value="Unassembled WGS sequence"/>
</dbReference>
<feature type="region of interest" description="Disordered" evidence="1">
    <location>
        <begin position="24"/>
        <end position="49"/>
    </location>
</feature>
<dbReference type="EMBL" id="JBBHLL010000096">
    <property type="protein sequence ID" value="KAK7817212.1"/>
    <property type="molecule type" value="Genomic_DNA"/>
</dbReference>
<feature type="transmembrane region" description="Helical" evidence="2">
    <location>
        <begin position="132"/>
        <end position="157"/>
    </location>
</feature>
<comment type="caution">
    <text evidence="3">The sequence shown here is derived from an EMBL/GenBank/DDBJ whole genome shotgun (WGS) entry which is preliminary data.</text>
</comment>
<keyword evidence="2" id="KW-0812">Transmembrane</keyword>
<dbReference type="InterPro" id="IPR027888">
    <property type="entry name" value="DUF4501"/>
</dbReference>
<dbReference type="PANTHER" id="PTHR16247">
    <property type="entry name" value="RIKEN CDNA 9430015G10 GENE"/>
    <property type="match status" value="1"/>
</dbReference>
<evidence type="ECO:0000256" key="1">
    <source>
        <dbReference type="SAM" id="MobiDB-lite"/>
    </source>
</evidence>
<keyword evidence="2" id="KW-0472">Membrane</keyword>
<dbReference type="PANTHER" id="PTHR16247:SF0">
    <property type="entry name" value="RIKEN CDNA 9430015G10 GENE"/>
    <property type="match status" value="1"/>
</dbReference>
<evidence type="ECO:0000313" key="3">
    <source>
        <dbReference type="EMBL" id="KAK7817212.1"/>
    </source>
</evidence>
<keyword evidence="4" id="KW-1185">Reference proteome</keyword>
<keyword evidence="2" id="KW-1133">Transmembrane helix</keyword>
<reference evidence="3 4" key="1">
    <citation type="journal article" date="2023" name="bioRxiv">
        <title>Conserved and derived expression patterns and positive selection on dental genes reveal complex evolutionary context of ever-growing rodent molars.</title>
        <authorList>
            <person name="Calamari Z.T."/>
            <person name="Song A."/>
            <person name="Cohen E."/>
            <person name="Akter M."/>
            <person name="Roy R.D."/>
            <person name="Hallikas O."/>
            <person name="Christensen M.M."/>
            <person name="Li P."/>
            <person name="Marangoni P."/>
            <person name="Jernvall J."/>
            <person name="Klein O.D."/>
        </authorList>
    </citation>
    <scope>NUCLEOTIDE SEQUENCE [LARGE SCALE GENOMIC DNA]</scope>
    <source>
        <strain evidence="3">V071</strain>
    </source>
</reference>
<evidence type="ECO:0000313" key="4">
    <source>
        <dbReference type="Proteomes" id="UP001488838"/>
    </source>
</evidence>
<proteinExistence type="predicted"/>
<evidence type="ECO:0000256" key="2">
    <source>
        <dbReference type="SAM" id="Phobius"/>
    </source>
</evidence>
<organism evidence="3 4">
    <name type="scientific">Myodes glareolus</name>
    <name type="common">Bank vole</name>
    <name type="synonym">Clethrionomys glareolus</name>
    <dbReference type="NCBI Taxonomy" id="447135"/>
    <lineage>
        <taxon>Eukaryota</taxon>
        <taxon>Metazoa</taxon>
        <taxon>Chordata</taxon>
        <taxon>Craniata</taxon>
        <taxon>Vertebrata</taxon>
        <taxon>Euteleostomi</taxon>
        <taxon>Mammalia</taxon>
        <taxon>Eutheria</taxon>
        <taxon>Euarchontoglires</taxon>
        <taxon>Glires</taxon>
        <taxon>Rodentia</taxon>
        <taxon>Myomorpha</taxon>
        <taxon>Muroidea</taxon>
        <taxon>Cricetidae</taxon>
        <taxon>Arvicolinae</taxon>
        <taxon>Myodes</taxon>
    </lineage>
</organism>
<gene>
    <name evidence="3" type="ORF">U0070_004349</name>
</gene>
<sequence>MNASEAGAARSCSFFVQSDTADAWAGVGPETTSPRGRSRGLGEAAGMKEESARCMNEQMEFSSRSEKYGLWSPCQPPSMTLQCLVLLAGLLMGGMSKSTESKAPQPECCMDMVDFNATCPGTGLCGPGGPHVAASLFLGTLFISTGLILSVAGFFYLKRSSKLPEVFYRRDRAPVLQPGETAAMVPMPQSSVRKPRYIRREQHLDKNRNPSAFSTVEAHISNV</sequence>
<dbReference type="AlphaFoldDB" id="A0AAW0ISB5"/>
<dbReference type="Pfam" id="PF14946">
    <property type="entry name" value="DUF4501"/>
    <property type="match status" value="1"/>
</dbReference>
<protein>
    <submittedName>
        <fullName evidence="3">Uncharacterized protein</fullName>
    </submittedName>
</protein>
<accession>A0AAW0ISB5</accession>